<accession>V7I994</accession>
<dbReference type="Proteomes" id="UP000017747">
    <property type="component" value="Unassembled WGS sequence"/>
</dbReference>
<name>V7I994_9CLOT</name>
<keyword evidence="2" id="KW-1185">Reference proteome</keyword>
<proteinExistence type="predicted"/>
<comment type="caution">
    <text evidence="1">The sequence shown here is derived from an EMBL/GenBank/DDBJ whole genome shotgun (WGS) entry which is preliminary data.</text>
</comment>
<protein>
    <submittedName>
        <fullName evidence="1">Uncharacterized protein</fullName>
    </submittedName>
</protein>
<sequence length="34" mass="3924">MEVAFGEGKVMNEKDLNTWKRLYEAANLLKAQKP</sequence>
<organism evidence="1 2">
    <name type="scientific">Youngiibacter fragilis 232.1</name>
    <dbReference type="NCBI Taxonomy" id="994573"/>
    <lineage>
        <taxon>Bacteria</taxon>
        <taxon>Bacillati</taxon>
        <taxon>Bacillota</taxon>
        <taxon>Clostridia</taxon>
        <taxon>Eubacteriales</taxon>
        <taxon>Clostridiaceae</taxon>
        <taxon>Youngiibacter</taxon>
    </lineage>
</organism>
<evidence type="ECO:0000313" key="1">
    <source>
        <dbReference type="EMBL" id="ETA81831.1"/>
    </source>
</evidence>
<gene>
    <name evidence="1" type="ORF">T472_0204125</name>
</gene>
<dbReference type="EMBL" id="AXUN02000057">
    <property type="protein sequence ID" value="ETA81831.1"/>
    <property type="molecule type" value="Genomic_DNA"/>
</dbReference>
<reference evidence="1 2" key="1">
    <citation type="journal article" date="2014" name="Genome Announc.">
        <title>Genome Sequence of Youngiibacter fragilis, the Type Strain of the Genus Youngiibacter.</title>
        <authorList>
            <person name="Wawrik C.B."/>
            <person name="Callaghan A.V."/>
            <person name="Stamps B.W."/>
            <person name="Wawrik B."/>
        </authorList>
    </citation>
    <scope>NUCLEOTIDE SEQUENCE [LARGE SCALE GENOMIC DNA]</scope>
    <source>
        <strain evidence="1 2">232.1</strain>
    </source>
</reference>
<dbReference type="AlphaFoldDB" id="V7I994"/>
<evidence type="ECO:0000313" key="2">
    <source>
        <dbReference type="Proteomes" id="UP000017747"/>
    </source>
</evidence>